<dbReference type="EMBL" id="JACEIK010002491">
    <property type="protein sequence ID" value="MCD9561522.1"/>
    <property type="molecule type" value="Genomic_DNA"/>
</dbReference>
<protein>
    <submittedName>
        <fullName evidence="1">Uncharacterized protein</fullName>
    </submittedName>
</protein>
<sequence>ISVVAALPTLTRTRMGMTRLLSCRSAGVACWAMWQHAFHAHFMKSSSKLIPTFLLAHASSY</sequence>
<dbReference type="Proteomes" id="UP000823775">
    <property type="component" value="Unassembled WGS sequence"/>
</dbReference>
<evidence type="ECO:0000313" key="2">
    <source>
        <dbReference type="Proteomes" id="UP000823775"/>
    </source>
</evidence>
<comment type="caution">
    <text evidence="1">The sequence shown here is derived from an EMBL/GenBank/DDBJ whole genome shotgun (WGS) entry which is preliminary data.</text>
</comment>
<proteinExistence type="predicted"/>
<reference evidence="1 2" key="1">
    <citation type="journal article" date="2021" name="BMC Genomics">
        <title>Datura genome reveals duplications of psychoactive alkaloid biosynthetic genes and high mutation rate following tissue culture.</title>
        <authorList>
            <person name="Rajewski A."/>
            <person name="Carter-House D."/>
            <person name="Stajich J."/>
            <person name="Litt A."/>
        </authorList>
    </citation>
    <scope>NUCLEOTIDE SEQUENCE [LARGE SCALE GENOMIC DNA]</scope>
    <source>
        <strain evidence="1">AR-01</strain>
    </source>
</reference>
<name>A0ABS8UTW9_DATST</name>
<evidence type="ECO:0000313" key="1">
    <source>
        <dbReference type="EMBL" id="MCD9561522.1"/>
    </source>
</evidence>
<organism evidence="1 2">
    <name type="scientific">Datura stramonium</name>
    <name type="common">Jimsonweed</name>
    <name type="synonym">Common thornapple</name>
    <dbReference type="NCBI Taxonomy" id="4076"/>
    <lineage>
        <taxon>Eukaryota</taxon>
        <taxon>Viridiplantae</taxon>
        <taxon>Streptophyta</taxon>
        <taxon>Embryophyta</taxon>
        <taxon>Tracheophyta</taxon>
        <taxon>Spermatophyta</taxon>
        <taxon>Magnoliopsida</taxon>
        <taxon>eudicotyledons</taxon>
        <taxon>Gunneridae</taxon>
        <taxon>Pentapetalae</taxon>
        <taxon>asterids</taxon>
        <taxon>lamiids</taxon>
        <taxon>Solanales</taxon>
        <taxon>Solanaceae</taxon>
        <taxon>Solanoideae</taxon>
        <taxon>Datureae</taxon>
        <taxon>Datura</taxon>
    </lineage>
</organism>
<gene>
    <name evidence="1" type="ORF">HAX54_020684</name>
</gene>
<keyword evidence="2" id="KW-1185">Reference proteome</keyword>
<feature type="non-terminal residue" evidence="1">
    <location>
        <position position="1"/>
    </location>
</feature>
<accession>A0ABS8UTW9</accession>